<dbReference type="Proteomes" id="UP000607653">
    <property type="component" value="Unassembled WGS sequence"/>
</dbReference>
<accession>A0A822YCN5</accession>
<evidence type="ECO:0000313" key="2">
    <source>
        <dbReference type="EMBL" id="DAD28826.1"/>
    </source>
</evidence>
<feature type="compositionally biased region" description="Polar residues" evidence="1">
    <location>
        <begin position="1"/>
        <end position="13"/>
    </location>
</feature>
<evidence type="ECO:0000256" key="1">
    <source>
        <dbReference type="SAM" id="MobiDB-lite"/>
    </source>
</evidence>
<organism evidence="2 3">
    <name type="scientific">Nelumbo nucifera</name>
    <name type="common">Sacred lotus</name>
    <dbReference type="NCBI Taxonomy" id="4432"/>
    <lineage>
        <taxon>Eukaryota</taxon>
        <taxon>Viridiplantae</taxon>
        <taxon>Streptophyta</taxon>
        <taxon>Embryophyta</taxon>
        <taxon>Tracheophyta</taxon>
        <taxon>Spermatophyta</taxon>
        <taxon>Magnoliopsida</taxon>
        <taxon>Proteales</taxon>
        <taxon>Nelumbonaceae</taxon>
        <taxon>Nelumbo</taxon>
    </lineage>
</organism>
<reference evidence="2 3" key="1">
    <citation type="journal article" date="2020" name="Mol. Biol. Evol.">
        <title>Distinct Expression and Methylation Patterns for Genes with Different Fates following a Single Whole-Genome Duplication in Flowering Plants.</title>
        <authorList>
            <person name="Shi T."/>
            <person name="Rahmani R.S."/>
            <person name="Gugger P.F."/>
            <person name="Wang M."/>
            <person name="Li H."/>
            <person name="Zhang Y."/>
            <person name="Li Z."/>
            <person name="Wang Q."/>
            <person name="Van de Peer Y."/>
            <person name="Marchal K."/>
            <person name="Chen J."/>
        </authorList>
    </citation>
    <scope>NUCLEOTIDE SEQUENCE [LARGE SCALE GENOMIC DNA]</scope>
    <source>
        <tissue evidence="2">Leaf</tissue>
    </source>
</reference>
<evidence type="ECO:0000313" key="3">
    <source>
        <dbReference type="Proteomes" id="UP000607653"/>
    </source>
</evidence>
<name>A0A822YCN5_NELNU</name>
<dbReference type="EMBL" id="DUZY01000002">
    <property type="protein sequence ID" value="DAD28826.1"/>
    <property type="molecule type" value="Genomic_DNA"/>
</dbReference>
<comment type="caution">
    <text evidence="2">The sequence shown here is derived from an EMBL/GenBank/DDBJ whole genome shotgun (WGS) entry which is preliminary data.</text>
</comment>
<keyword evidence="3" id="KW-1185">Reference proteome</keyword>
<gene>
    <name evidence="2" type="ORF">HUJ06_030294</name>
</gene>
<dbReference type="AlphaFoldDB" id="A0A822YCN5"/>
<sequence>MASLFYTPNQGSCDVSKLKRRNRNSQHPLMY</sequence>
<proteinExistence type="predicted"/>
<protein>
    <submittedName>
        <fullName evidence="2">Uncharacterized protein</fullName>
    </submittedName>
</protein>
<feature type="region of interest" description="Disordered" evidence="1">
    <location>
        <begin position="1"/>
        <end position="31"/>
    </location>
</feature>